<keyword evidence="3" id="KW-1185">Reference proteome</keyword>
<accession>A0A6I6GWZ4</accession>
<dbReference type="InterPro" id="IPR012312">
    <property type="entry name" value="Hemerythrin-like"/>
</dbReference>
<dbReference type="AlphaFoldDB" id="A0A6I6GWZ4"/>
<dbReference type="Pfam" id="PF01814">
    <property type="entry name" value="Hemerythrin"/>
    <property type="match status" value="1"/>
</dbReference>
<feature type="domain" description="Hemerythrin-like" evidence="1">
    <location>
        <begin position="44"/>
        <end position="129"/>
    </location>
</feature>
<dbReference type="RefSeq" id="WP_157476582.1">
    <property type="nucleotide sequence ID" value="NZ_CP046566.1"/>
</dbReference>
<dbReference type="EMBL" id="CP046566">
    <property type="protein sequence ID" value="QGW27131.1"/>
    <property type="molecule type" value="Genomic_DNA"/>
</dbReference>
<proteinExistence type="predicted"/>
<organism evidence="2 3">
    <name type="scientific">Phnomibacter ginsenosidimutans</name>
    <dbReference type="NCBI Taxonomy" id="2676868"/>
    <lineage>
        <taxon>Bacteria</taxon>
        <taxon>Pseudomonadati</taxon>
        <taxon>Bacteroidota</taxon>
        <taxon>Chitinophagia</taxon>
        <taxon>Chitinophagales</taxon>
        <taxon>Chitinophagaceae</taxon>
        <taxon>Phnomibacter</taxon>
    </lineage>
</organism>
<name>A0A6I6GWZ4_9BACT</name>
<dbReference type="Proteomes" id="UP000426027">
    <property type="component" value="Chromosome"/>
</dbReference>
<protein>
    <submittedName>
        <fullName evidence="2">Hemerythrin domain-containing protein</fullName>
    </submittedName>
</protein>
<evidence type="ECO:0000313" key="3">
    <source>
        <dbReference type="Proteomes" id="UP000426027"/>
    </source>
</evidence>
<evidence type="ECO:0000259" key="1">
    <source>
        <dbReference type="Pfam" id="PF01814"/>
    </source>
</evidence>
<reference evidence="2 3" key="1">
    <citation type="submission" date="2019-11" db="EMBL/GenBank/DDBJ databases">
        <authorList>
            <person name="Im W.T."/>
        </authorList>
    </citation>
    <scope>NUCLEOTIDE SEQUENCE [LARGE SCALE GENOMIC DNA]</scope>
    <source>
        <strain evidence="2 3">SB-02</strain>
    </source>
</reference>
<dbReference type="KEGG" id="fls:GLV81_02555"/>
<gene>
    <name evidence="2" type="ORF">GLV81_02555</name>
</gene>
<sequence>MESKAVVPQPLKRHAALQSYSRDHHFGLLLVWKLRKGCRKGIAAKRMQDYLQCSLQAELLPHFRDEEQFLLTHLPAGDDYANRTWQEHAALEQLAASWTNAAATHEDLLRFADLLEAHIRFEERGLFSYLQLQLDAATLQQLEAIDRTAREDVDSQWPDLFWLDNQKK</sequence>
<dbReference type="Gene3D" id="1.20.120.520">
    <property type="entry name" value="nmb1532 protein domain like"/>
    <property type="match status" value="1"/>
</dbReference>
<evidence type="ECO:0000313" key="2">
    <source>
        <dbReference type="EMBL" id="QGW27131.1"/>
    </source>
</evidence>